<keyword evidence="2" id="KW-0805">Transcription regulation</keyword>
<dbReference type="EMBL" id="CH476735">
    <property type="protein sequence ID" value="EIE81458.1"/>
    <property type="molecule type" value="Genomic_DNA"/>
</dbReference>
<dbReference type="PROSITE" id="PS51821">
    <property type="entry name" value="VELVET"/>
    <property type="match status" value="1"/>
</dbReference>
<dbReference type="Proteomes" id="UP000009138">
    <property type="component" value="Unassembled WGS sequence"/>
</dbReference>
<dbReference type="PANTHER" id="PTHR33572">
    <property type="entry name" value="SPORE DEVELOPMENT REGULATOR VOSA"/>
    <property type="match status" value="1"/>
</dbReference>
<evidence type="ECO:0000256" key="3">
    <source>
        <dbReference type="ARBA" id="ARBA00023163"/>
    </source>
</evidence>
<reference evidence="6 7" key="1">
    <citation type="journal article" date="2009" name="PLoS Genet.">
        <title>Genomic analysis of the basal lineage fungus Rhizopus oryzae reveals a whole-genome duplication.</title>
        <authorList>
            <person name="Ma L.-J."/>
            <person name="Ibrahim A.S."/>
            <person name="Skory C."/>
            <person name="Grabherr M.G."/>
            <person name="Burger G."/>
            <person name="Butler M."/>
            <person name="Elias M."/>
            <person name="Idnurm A."/>
            <person name="Lang B.F."/>
            <person name="Sone T."/>
            <person name="Abe A."/>
            <person name="Calvo S.E."/>
            <person name="Corrochano L.M."/>
            <person name="Engels R."/>
            <person name="Fu J."/>
            <person name="Hansberg W."/>
            <person name="Kim J.-M."/>
            <person name="Kodira C.D."/>
            <person name="Koehrsen M.J."/>
            <person name="Liu B."/>
            <person name="Miranda-Saavedra D."/>
            <person name="O'Leary S."/>
            <person name="Ortiz-Castellanos L."/>
            <person name="Poulter R."/>
            <person name="Rodriguez-Romero J."/>
            <person name="Ruiz-Herrera J."/>
            <person name="Shen Y.-Q."/>
            <person name="Zeng Q."/>
            <person name="Galagan J."/>
            <person name="Birren B.W."/>
            <person name="Cuomo C.A."/>
            <person name="Wickes B.L."/>
        </authorList>
    </citation>
    <scope>NUCLEOTIDE SEQUENCE [LARGE SCALE GENOMIC DNA]</scope>
    <source>
        <strain evidence="7">RA 99-880 / ATCC MYA-4621 / FGSC 9543 / NRRL 43880</strain>
    </source>
</reference>
<dbReference type="VEuPathDB" id="FungiDB:RO3G_06163"/>
<dbReference type="InterPro" id="IPR038491">
    <property type="entry name" value="Velvet_dom_sf"/>
</dbReference>
<dbReference type="eggNOG" id="ENOG502RYQD">
    <property type="taxonomic scope" value="Eukaryota"/>
</dbReference>
<name>I1BZ28_RHIO9</name>
<dbReference type="Pfam" id="PF11754">
    <property type="entry name" value="Velvet"/>
    <property type="match status" value="1"/>
</dbReference>
<dbReference type="RefSeq" id="XP_067516854.1">
    <property type="nucleotide sequence ID" value="XM_067660753.1"/>
</dbReference>
<dbReference type="OrthoDB" id="5599552at2759"/>
<keyword evidence="3" id="KW-0804">Transcription</keyword>
<organism evidence="6 7">
    <name type="scientific">Rhizopus delemar (strain RA 99-880 / ATCC MYA-4621 / FGSC 9543 / NRRL 43880)</name>
    <name type="common">Mucormycosis agent</name>
    <name type="synonym">Rhizopus arrhizus var. delemar</name>
    <dbReference type="NCBI Taxonomy" id="246409"/>
    <lineage>
        <taxon>Eukaryota</taxon>
        <taxon>Fungi</taxon>
        <taxon>Fungi incertae sedis</taxon>
        <taxon>Mucoromycota</taxon>
        <taxon>Mucoromycotina</taxon>
        <taxon>Mucoromycetes</taxon>
        <taxon>Mucorales</taxon>
        <taxon>Mucorineae</taxon>
        <taxon>Rhizopodaceae</taxon>
        <taxon>Rhizopus</taxon>
    </lineage>
</organism>
<dbReference type="InterPro" id="IPR037525">
    <property type="entry name" value="Velvet_dom"/>
</dbReference>
<dbReference type="PANTHER" id="PTHR33572:SF18">
    <property type="entry name" value="SPORE DEVELOPMENT REGULATOR VOSA"/>
    <property type="match status" value="1"/>
</dbReference>
<evidence type="ECO:0000256" key="4">
    <source>
        <dbReference type="ARBA" id="ARBA00023242"/>
    </source>
</evidence>
<sequence>MNQAINFLNSQPHCSSSPYCLTVRQQPMDRRPIDPPPIIELLSNSSNDDFLQNPYFFLYATLTDASGEVDLHFINGNKTTAGSVVQSLHKLKDLDNSEG</sequence>
<dbReference type="Gene3D" id="2.60.40.3960">
    <property type="entry name" value="Velvet domain"/>
    <property type="match status" value="1"/>
</dbReference>
<feature type="domain" description="Velvet" evidence="5">
    <location>
        <begin position="12"/>
        <end position="99"/>
    </location>
</feature>
<dbReference type="AlphaFoldDB" id="I1BZ28"/>
<evidence type="ECO:0000259" key="5">
    <source>
        <dbReference type="PROSITE" id="PS51821"/>
    </source>
</evidence>
<dbReference type="InterPro" id="IPR021740">
    <property type="entry name" value="Velvet"/>
</dbReference>
<evidence type="ECO:0000313" key="7">
    <source>
        <dbReference type="Proteomes" id="UP000009138"/>
    </source>
</evidence>
<dbReference type="OMA" id="CKYAGML"/>
<keyword evidence="4" id="KW-0539">Nucleus</keyword>
<gene>
    <name evidence="6" type="ORF">RO3G_06163</name>
</gene>
<evidence type="ECO:0000313" key="6">
    <source>
        <dbReference type="EMBL" id="EIE81458.1"/>
    </source>
</evidence>
<proteinExistence type="predicted"/>
<evidence type="ECO:0000256" key="2">
    <source>
        <dbReference type="ARBA" id="ARBA00023015"/>
    </source>
</evidence>
<keyword evidence="7" id="KW-1185">Reference proteome</keyword>
<dbReference type="InParanoid" id="I1BZ28"/>
<comment type="subcellular location">
    <subcellularLocation>
        <location evidence="1">Nucleus</location>
    </subcellularLocation>
</comment>
<accession>I1BZ28</accession>
<evidence type="ECO:0000256" key="1">
    <source>
        <dbReference type="ARBA" id="ARBA00004123"/>
    </source>
</evidence>
<dbReference type="STRING" id="246409.I1BZ28"/>
<dbReference type="GO" id="GO:0005634">
    <property type="term" value="C:nucleus"/>
    <property type="evidence" value="ECO:0007669"/>
    <property type="project" value="UniProtKB-SubCell"/>
</dbReference>
<dbReference type="GeneID" id="93613134"/>
<protein>
    <recommendedName>
        <fullName evidence="5">Velvet domain-containing protein</fullName>
    </recommendedName>
</protein>